<reference evidence="2 3" key="1">
    <citation type="journal article" date="2014" name="Int. J. Syst. Evol. Microbiol.">
        <title>Complete genome sequence of Corynebacterium casei LMG S-19264T (=DSM 44701T), isolated from a smear-ripened cheese.</title>
        <authorList>
            <consortium name="US DOE Joint Genome Institute (JGI-PGF)"/>
            <person name="Walter F."/>
            <person name="Albersmeier A."/>
            <person name="Kalinowski J."/>
            <person name="Ruckert C."/>
        </authorList>
    </citation>
    <scope>NUCLEOTIDE SEQUENCE [LARGE SCALE GENOMIC DNA]</scope>
    <source>
        <strain evidence="2 3">CGMCC 4.7215</strain>
    </source>
</reference>
<evidence type="ECO:0000313" key="3">
    <source>
        <dbReference type="Proteomes" id="UP001596414"/>
    </source>
</evidence>
<accession>A0ABD5X741</accession>
<dbReference type="Gene3D" id="3.40.50.150">
    <property type="entry name" value="Vaccinia Virus protein VP39"/>
    <property type="match status" value="1"/>
</dbReference>
<dbReference type="AlphaFoldDB" id="A0ABD5X741"/>
<dbReference type="CDD" id="cd02440">
    <property type="entry name" value="AdoMet_MTases"/>
    <property type="match status" value="1"/>
</dbReference>
<dbReference type="PANTHER" id="PTHR43861:SF1">
    <property type="entry name" value="TRANS-ACONITATE 2-METHYLTRANSFERASE"/>
    <property type="match status" value="1"/>
</dbReference>
<protein>
    <submittedName>
        <fullName evidence="2">Class I SAM-dependent methyltransferase</fullName>
        <ecNumber evidence="2">2.1.1.-</ecNumber>
    </submittedName>
</protein>
<keyword evidence="2" id="KW-0489">Methyltransferase</keyword>
<comment type="caution">
    <text evidence="2">The sequence shown here is derived from an EMBL/GenBank/DDBJ whole genome shotgun (WGS) entry which is preliminary data.</text>
</comment>
<dbReference type="GO" id="GO:0032259">
    <property type="term" value="P:methylation"/>
    <property type="evidence" value="ECO:0007669"/>
    <property type="project" value="UniProtKB-KW"/>
</dbReference>
<evidence type="ECO:0000259" key="1">
    <source>
        <dbReference type="Pfam" id="PF08241"/>
    </source>
</evidence>
<evidence type="ECO:0000313" key="2">
    <source>
        <dbReference type="EMBL" id="MFC7125631.1"/>
    </source>
</evidence>
<keyword evidence="2" id="KW-0808">Transferase</keyword>
<organism evidence="2 3">
    <name type="scientific">Halovenus rubra</name>
    <dbReference type="NCBI Taxonomy" id="869890"/>
    <lineage>
        <taxon>Archaea</taxon>
        <taxon>Methanobacteriati</taxon>
        <taxon>Methanobacteriota</taxon>
        <taxon>Stenosarchaea group</taxon>
        <taxon>Halobacteria</taxon>
        <taxon>Halobacteriales</taxon>
        <taxon>Haloarculaceae</taxon>
        <taxon>Halovenus</taxon>
    </lineage>
</organism>
<feature type="domain" description="Methyltransferase type 11" evidence="1">
    <location>
        <begin position="115"/>
        <end position="208"/>
    </location>
</feature>
<dbReference type="EC" id="2.1.1.-" evidence="2"/>
<sequence length="260" mass="28625">MFENGVVELSGLFCFGLLILSQCFETILSDLFVVVVGNLLAEWLSKTGLFGYRAVITMGDTVVHVDEVSQTRNIYESEAGSYIEKYSTESVARLYGDPFFDALESACSGDTAQLLDIGCGPGPDVDVFAAAGHDVTGLDITQSFLREGTKRVSGAEFVCGDMRSLPFQDNSFDGIWASASFHHIPRSAATQTLRDWHRVLRPAGTLFIAVKRDEQLDDDSTNRHFEYYQADAFRTLLNSVGFELNTARTKDKWVSAVATA</sequence>
<dbReference type="InterPro" id="IPR013216">
    <property type="entry name" value="Methyltransf_11"/>
</dbReference>
<dbReference type="EMBL" id="JBHSZQ010000008">
    <property type="protein sequence ID" value="MFC7125631.1"/>
    <property type="molecule type" value="Genomic_DNA"/>
</dbReference>
<dbReference type="PANTHER" id="PTHR43861">
    <property type="entry name" value="TRANS-ACONITATE 2-METHYLTRANSFERASE-RELATED"/>
    <property type="match status" value="1"/>
</dbReference>
<name>A0ABD5X741_9EURY</name>
<gene>
    <name evidence="2" type="ORF">ACFQJ7_06215</name>
</gene>
<dbReference type="InterPro" id="IPR029063">
    <property type="entry name" value="SAM-dependent_MTases_sf"/>
</dbReference>
<proteinExistence type="predicted"/>
<dbReference type="GO" id="GO:0008168">
    <property type="term" value="F:methyltransferase activity"/>
    <property type="evidence" value="ECO:0007669"/>
    <property type="project" value="UniProtKB-KW"/>
</dbReference>
<dbReference type="RefSeq" id="WP_267636983.1">
    <property type="nucleotide sequence ID" value="NZ_JAODIY010000008.1"/>
</dbReference>
<dbReference type="SUPFAM" id="SSF53335">
    <property type="entry name" value="S-adenosyl-L-methionine-dependent methyltransferases"/>
    <property type="match status" value="1"/>
</dbReference>
<dbReference type="Proteomes" id="UP001596414">
    <property type="component" value="Unassembled WGS sequence"/>
</dbReference>
<dbReference type="Pfam" id="PF08241">
    <property type="entry name" value="Methyltransf_11"/>
    <property type="match status" value="1"/>
</dbReference>